<dbReference type="SUPFAM" id="SSF46689">
    <property type="entry name" value="Homeodomain-like"/>
    <property type="match status" value="2"/>
</dbReference>
<accession>A0A228HTL6</accession>
<dbReference type="InterPro" id="IPR001647">
    <property type="entry name" value="HTH_TetR"/>
</dbReference>
<organism evidence="7 8">
    <name type="scientific">Burkholderia aenigmatica</name>
    <dbReference type="NCBI Taxonomy" id="2015348"/>
    <lineage>
        <taxon>Bacteria</taxon>
        <taxon>Pseudomonadati</taxon>
        <taxon>Pseudomonadota</taxon>
        <taxon>Betaproteobacteria</taxon>
        <taxon>Burkholderiales</taxon>
        <taxon>Burkholderiaceae</taxon>
        <taxon>Burkholderia</taxon>
        <taxon>Burkholderia cepacia complex</taxon>
    </lineage>
</organism>
<evidence type="ECO:0000313" key="8">
    <source>
        <dbReference type="Proteomes" id="UP000214600"/>
    </source>
</evidence>
<name>A0A228HTL6_9BURK</name>
<evidence type="ECO:0000313" key="7">
    <source>
        <dbReference type="EMBL" id="OXI33524.1"/>
    </source>
</evidence>
<evidence type="ECO:0000256" key="4">
    <source>
        <dbReference type="PROSITE-ProRule" id="PRU00335"/>
    </source>
</evidence>
<keyword evidence="1" id="KW-0805">Transcription regulation</keyword>
<dbReference type="Pfam" id="PF00440">
    <property type="entry name" value="TetR_N"/>
    <property type="match status" value="2"/>
</dbReference>
<comment type="caution">
    <text evidence="7">The sequence shown here is derived from an EMBL/GenBank/DDBJ whole genome shotgun (WGS) entry which is preliminary data.</text>
</comment>
<reference evidence="8" key="1">
    <citation type="submission" date="2017-06" db="EMBL/GenBank/DDBJ databases">
        <authorList>
            <person name="LiPuma J."/>
            <person name="Spilker T."/>
        </authorList>
    </citation>
    <scope>NUCLEOTIDE SEQUENCE [LARGE SCALE GENOMIC DNA]</scope>
    <source>
        <strain evidence="8">AU17325</strain>
    </source>
</reference>
<protein>
    <submittedName>
        <fullName evidence="7">TetR family transcriptional regulator</fullName>
    </submittedName>
</protein>
<proteinExistence type="predicted"/>
<evidence type="ECO:0000259" key="6">
    <source>
        <dbReference type="PROSITE" id="PS50977"/>
    </source>
</evidence>
<evidence type="ECO:0000256" key="2">
    <source>
        <dbReference type="ARBA" id="ARBA00023125"/>
    </source>
</evidence>
<dbReference type="PANTHER" id="PTHR30055">
    <property type="entry name" value="HTH-TYPE TRANSCRIPTIONAL REGULATOR RUTR"/>
    <property type="match status" value="1"/>
</dbReference>
<dbReference type="OrthoDB" id="8586619at2"/>
<dbReference type="SUPFAM" id="SSF48498">
    <property type="entry name" value="Tetracyclin repressor-like, C-terminal domain"/>
    <property type="match status" value="1"/>
</dbReference>
<evidence type="ECO:0000256" key="1">
    <source>
        <dbReference type="ARBA" id="ARBA00023015"/>
    </source>
</evidence>
<evidence type="ECO:0000256" key="5">
    <source>
        <dbReference type="SAM" id="MobiDB-lite"/>
    </source>
</evidence>
<dbReference type="Gene3D" id="1.10.357.10">
    <property type="entry name" value="Tetracycline Repressor, domain 2"/>
    <property type="match status" value="2"/>
</dbReference>
<dbReference type="PRINTS" id="PR00455">
    <property type="entry name" value="HTHTETR"/>
</dbReference>
<keyword evidence="2 4" id="KW-0238">DNA-binding</keyword>
<dbReference type="InterPro" id="IPR036271">
    <property type="entry name" value="Tet_transcr_reg_TetR-rel_C_sf"/>
</dbReference>
<evidence type="ECO:0000256" key="3">
    <source>
        <dbReference type="ARBA" id="ARBA00023163"/>
    </source>
</evidence>
<feature type="domain" description="HTH tetR-type" evidence="6">
    <location>
        <begin position="292"/>
        <end position="352"/>
    </location>
</feature>
<dbReference type="PANTHER" id="PTHR30055:SF234">
    <property type="entry name" value="HTH-TYPE TRANSCRIPTIONAL REGULATOR BETI"/>
    <property type="match status" value="1"/>
</dbReference>
<reference evidence="7 8" key="2">
    <citation type="submission" date="2017-08" db="EMBL/GenBank/DDBJ databases">
        <title>WGS of novel Burkholderia cepaca complex species.</title>
        <authorList>
            <person name="Lipuma J."/>
            <person name="Spilker T."/>
        </authorList>
    </citation>
    <scope>NUCLEOTIDE SEQUENCE [LARGE SCALE GENOMIC DNA]</scope>
    <source>
        <strain evidence="7 8">AU17325</strain>
    </source>
</reference>
<feature type="domain" description="HTH tetR-type" evidence="6">
    <location>
        <begin position="43"/>
        <end position="103"/>
    </location>
</feature>
<sequence length="488" mass="53878">MAASRCELSGRTNVQQKAVAQEPSDDTQEAIPDSGTGSRRNRELRLTQIIVAARQTFQEDGYAGFATRRVAGRVGITLGNLQYYFRTKDELLQAALHARISQIVSDYTGIANEQGISATRRCAALVERVFHDINETDLPKFLIEIWAFAQHDPYAAKLVGDMYSEYRAIFAKLLSELHPTLTPEQSLARASALISQTTGMMIFINHGGESDKDHSEFVRVTRRAIKMLVGSAPEALENDLSHDRPAHAKTHAHVGIFDAEKPVRNGLFELSVRNPGHDALYYRATAQGKRREVKVNEIVSATANILAAEGYANCTLARVSKELGIRPSALQNYFPTHDDLLRSTIDALLTAYLDRYADMGKPSGKPALERLSEIVDDGLEEARDSKACRFAFEMGALAQHSDITLELVRRLYAASRAIFQDLVREMDASATARECHARATLIAAQMEGAMTLMFASQVQVPDVDRVFDLLKVMAIRIANGKLAAKEAA</sequence>
<dbReference type="InterPro" id="IPR050109">
    <property type="entry name" value="HTH-type_TetR-like_transc_reg"/>
</dbReference>
<dbReference type="GO" id="GO:0000976">
    <property type="term" value="F:transcription cis-regulatory region binding"/>
    <property type="evidence" value="ECO:0007669"/>
    <property type="project" value="TreeGrafter"/>
</dbReference>
<dbReference type="InterPro" id="IPR009057">
    <property type="entry name" value="Homeodomain-like_sf"/>
</dbReference>
<feature type="DNA-binding region" description="H-T-H motif" evidence="4">
    <location>
        <begin position="66"/>
        <end position="85"/>
    </location>
</feature>
<keyword evidence="3" id="KW-0804">Transcription</keyword>
<dbReference type="EMBL" id="NKFA01000032">
    <property type="protein sequence ID" value="OXI33524.1"/>
    <property type="molecule type" value="Genomic_DNA"/>
</dbReference>
<dbReference type="GO" id="GO:0003700">
    <property type="term" value="F:DNA-binding transcription factor activity"/>
    <property type="evidence" value="ECO:0007669"/>
    <property type="project" value="TreeGrafter"/>
</dbReference>
<dbReference type="PROSITE" id="PS50977">
    <property type="entry name" value="HTH_TETR_2"/>
    <property type="match status" value="2"/>
</dbReference>
<dbReference type="AlphaFoldDB" id="A0A228HTL6"/>
<dbReference type="Proteomes" id="UP000214600">
    <property type="component" value="Unassembled WGS sequence"/>
</dbReference>
<gene>
    <name evidence="7" type="ORF">CFB84_37970</name>
</gene>
<feature type="region of interest" description="Disordered" evidence="5">
    <location>
        <begin position="1"/>
        <end position="39"/>
    </location>
</feature>
<feature type="DNA-binding region" description="H-T-H motif" evidence="4">
    <location>
        <begin position="315"/>
        <end position="334"/>
    </location>
</feature>